<dbReference type="InterPro" id="IPR036770">
    <property type="entry name" value="Ankyrin_rpt-contain_sf"/>
</dbReference>
<evidence type="ECO:0000313" key="5">
    <source>
        <dbReference type="Proteomes" id="UP000001726"/>
    </source>
</evidence>
<dbReference type="PANTHER" id="PTHR24126:SF14">
    <property type="entry name" value="ANK_REP_REGION DOMAIN-CONTAINING PROTEIN"/>
    <property type="match status" value="1"/>
</dbReference>
<organism evidence="4 5">
    <name type="scientific">Erwinia tasmaniensis (strain DSM 17950 / CFBP 7177 / CIP 109463 / NCPPB 4357 / Et1/99)</name>
    <dbReference type="NCBI Taxonomy" id="465817"/>
    <lineage>
        <taxon>Bacteria</taxon>
        <taxon>Pseudomonadati</taxon>
        <taxon>Pseudomonadota</taxon>
        <taxon>Gammaproteobacteria</taxon>
        <taxon>Enterobacterales</taxon>
        <taxon>Erwiniaceae</taxon>
        <taxon>Erwinia</taxon>
    </lineage>
</organism>
<name>B2VH56_ERWT9</name>
<keyword evidence="5" id="KW-1185">Reference proteome</keyword>
<dbReference type="HOGENOM" id="CLU_077369_0_0_6"/>
<gene>
    <name evidence="4" type="ordered locus">ETA_06440</name>
</gene>
<keyword evidence="4" id="KW-0449">Lipoprotein</keyword>
<dbReference type="PROSITE" id="PS50088">
    <property type="entry name" value="ANK_REPEAT"/>
    <property type="match status" value="1"/>
</dbReference>
<feature type="repeat" description="ANK" evidence="3">
    <location>
        <begin position="114"/>
        <end position="147"/>
    </location>
</feature>
<dbReference type="PANTHER" id="PTHR24126">
    <property type="entry name" value="ANKYRIN REPEAT, PH AND SEC7 DOMAIN CONTAINING PROTEIN SECG-RELATED"/>
    <property type="match status" value="1"/>
</dbReference>
<dbReference type="STRING" id="465817.ETA_06440"/>
<dbReference type="RefSeq" id="WP_012440393.1">
    <property type="nucleotide sequence ID" value="NC_010694.1"/>
</dbReference>
<dbReference type="Pfam" id="PF12796">
    <property type="entry name" value="Ank_2"/>
    <property type="match status" value="1"/>
</dbReference>
<evidence type="ECO:0000256" key="2">
    <source>
        <dbReference type="ARBA" id="ARBA00023043"/>
    </source>
</evidence>
<dbReference type="KEGG" id="eta:ETA_06440"/>
<dbReference type="InterPro" id="IPR002110">
    <property type="entry name" value="Ankyrin_rpt"/>
</dbReference>
<evidence type="ECO:0000256" key="1">
    <source>
        <dbReference type="ARBA" id="ARBA00022737"/>
    </source>
</evidence>
<evidence type="ECO:0000256" key="3">
    <source>
        <dbReference type="PROSITE-ProRule" id="PRU00023"/>
    </source>
</evidence>
<dbReference type="EMBL" id="CU468135">
    <property type="protein sequence ID" value="CAO95690.1"/>
    <property type="molecule type" value="Genomic_DNA"/>
</dbReference>
<reference evidence="4 5" key="1">
    <citation type="journal article" date="2008" name="Environ. Microbiol.">
        <title>The genome of Erwinia tasmaniensis strain Et1/99, a non-pathogenic bacterium in the genus Erwinia.</title>
        <authorList>
            <person name="Kube M."/>
            <person name="Migdoll A.M."/>
            <person name="Mueller I."/>
            <person name="Kuhl H."/>
            <person name="Beck A."/>
            <person name="Reinhardt R."/>
            <person name="Geider K."/>
        </authorList>
    </citation>
    <scope>NUCLEOTIDE SEQUENCE [LARGE SCALE GENOMIC DNA]</scope>
    <source>
        <strain evidence="5">DSM 17950 / CFBP 7177 / CIP 109463 / NCPPB 4357 / Et1/99</strain>
    </source>
</reference>
<dbReference type="SUPFAM" id="SSF48403">
    <property type="entry name" value="Ankyrin repeat"/>
    <property type="match status" value="1"/>
</dbReference>
<proteinExistence type="predicted"/>
<keyword evidence="1" id="KW-0677">Repeat</keyword>
<evidence type="ECO:0000313" key="4">
    <source>
        <dbReference type="EMBL" id="CAO95690.1"/>
    </source>
</evidence>
<dbReference type="Proteomes" id="UP000001726">
    <property type="component" value="Chromosome"/>
</dbReference>
<accession>B2VH56</accession>
<dbReference type="AlphaFoldDB" id="B2VH56"/>
<keyword evidence="2 3" id="KW-0040">ANK repeat</keyword>
<protein>
    <submittedName>
        <fullName evidence="4">Lipoprotein</fullName>
    </submittedName>
</protein>
<dbReference type="Gene3D" id="1.25.40.20">
    <property type="entry name" value="Ankyrin repeat-containing domain"/>
    <property type="match status" value="1"/>
</dbReference>
<sequence length="225" mass="24335">MKTYPPEDFFHGTQLSLAQAIYDGNLDVVVSLSRNTDLNKPGNQDMTLLFYALQAASDEKAQQLKIMSVLVKQGADPLQRVPDMGSVAGVAARSTSPEYIKALLDGGMSPKVIVRDSPLIFGAAADNSLATLALLVERGADVNERDSVGRTVLFEALAGFQLNTVNWLLDHGGDPTVKTNNGDSFSSVLTFLYSKEGRSQGDDHKLDEIAKKAVSKGMKWAPQKY</sequence>
<dbReference type="eggNOG" id="COG0666">
    <property type="taxonomic scope" value="Bacteria"/>
</dbReference>
<dbReference type="SMART" id="SM00248">
    <property type="entry name" value="ANK"/>
    <property type="match status" value="3"/>
</dbReference>